<protein>
    <submittedName>
        <fullName evidence="2">Uncharacterized protein</fullName>
    </submittedName>
</protein>
<proteinExistence type="predicted"/>
<dbReference type="EMBL" id="JH993888">
    <property type="protein sequence ID" value="ELQ76019.1"/>
    <property type="molecule type" value="Genomic_DNA"/>
</dbReference>
<keyword evidence="1" id="KW-0175">Coiled coil</keyword>
<evidence type="ECO:0000256" key="1">
    <source>
        <dbReference type="SAM" id="Coils"/>
    </source>
</evidence>
<dbReference type="AlphaFoldDB" id="L7JX64"/>
<gene>
    <name evidence="2" type="ORF">THOM_1017</name>
</gene>
<keyword evidence="3" id="KW-1185">Reference proteome</keyword>
<sequence>MTYDHESENDLDKLLVESDVLKTGKLRDKTNVAGRQSDLKKGAAQDRQVILEGLDEYENDPELARAFKKIDVQLRREHAIEKGPQVNARNYASRNYEGTKDTFGVKTDLDETQKRQSFYGVGRHPKGTFDLKERLDVDRKADNVQNYMQIQMELDRLRETHRRMFAVKGKIYQAVEKEMAKFKNELKEKTDLEIRRKDEEINRINGELEALKKEYNAVKDERDKFRTVYFKLKEKYKNRK</sequence>
<organism evidence="2 3">
    <name type="scientific">Trachipleistophora hominis</name>
    <name type="common">Microsporidian parasite</name>
    <dbReference type="NCBI Taxonomy" id="72359"/>
    <lineage>
        <taxon>Eukaryota</taxon>
        <taxon>Fungi</taxon>
        <taxon>Fungi incertae sedis</taxon>
        <taxon>Microsporidia</taxon>
        <taxon>Pleistophoridae</taxon>
        <taxon>Trachipleistophora</taxon>
    </lineage>
</organism>
<name>L7JX64_TRAHO</name>
<evidence type="ECO:0000313" key="3">
    <source>
        <dbReference type="Proteomes" id="UP000011185"/>
    </source>
</evidence>
<dbReference type="VEuPathDB" id="MicrosporidiaDB:THOM_1017"/>
<accession>L7JX64</accession>
<dbReference type="Proteomes" id="UP000011185">
    <property type="component" value="Unassembled WGS sequence"/>
</dbReference>
<reference evidence="2 3" key="1">
    <citation type="journal article" date="2012" name="PLoS Pathog.">
        <title>The genome of the obligate intracellular parasite Trachipleistophora hominis: new insights into microsporidian genome dynamics and reductive evolution.</title>
        <authorList>
            <person name="Heinz E."/>
            <person name="Williams T.A."/>
            <person name="Nakjang S."/>
            <person name="Noel C.J."/>
            <person name="Swan D.C."/>
            <person name="Goldberg A.V."/>
            <person name="Harris S.R."/>
            <person name="Weinmaier T."/>
            <person name="Markert S."/>
            <person name="Becher D."/>
            <person name="Bernhardt J."/>
            <person name="Dagan T."/>
            <person name="Hacker C."/>
            <person name="Lucocq J.M."/>
            <person name="Schweder T."/>
            <person name="Rattei T."/>
            <person name="Hall N."/>
            <person name="Hirt R.P."/>
            <person name="Embley T.M."/>
        </authorList>
    </citation>
    <scope>NUCLEOTIDE SEQUENCE [LARGE SCALE GENOMIC DNA]</scope>
</reference>
<dbReference type="HOGENOM" id="CLU_1157141_0_0_1"/>
<dbReference type="OrthoDB" id="10434280at2759"/>
<dbReference type="OMA" id="HRRMFAV"/>
<dbReference type="InParanoid" id="L7JX64"/>
<evidence type="ECO:0000313" key="2">
    <source>
        <dbReference type="EMBL" id="ELQ76019.1"/>
    </source>
</evidence>
<feature type="coiled-coil region" evidence="1">
    <location>
        <begin position="172"/>
        <end position="228"/>
    </location>
</feature>